<evidence type="ECO:0000259" key="4">
    <source>
        <dbReference type="PROSITE" id="PS50949"/>
    </source>
</evidence>
<proteinExistence type="predicted"/>
<keyword evidence="6" id="KW-1185">Reference proteome</keyword>
<evidence type="ECO:0000313" key="6">
    <source>
        <dbReference type="Proteomes" id="UP000679848"/>
    </source>
</evidence>
<dbReference type="InterPro" id="IPR000524">
    <property type="entry name" value="Tscrpt_reg_HTH_GntR"/>
</dbReference>
<dbReference type="Pfam" id="PF00392">
    <property type="entry name" value="GntR"/>
    <property type="match status" value="1"/>
</dbReference>
<keyword evidence="3" id="KW-0804">Transcription</keyword>
<dbReference type="GO" id="GO:0003677">
    <property type="term" value="F:DNA binding"/>
    <property type="evidence" value="ECO:0007669"/>
    <property type="project" value="UniProtKB-KW"/>
</dbReference>
<dbReference type="PANTHER" id="PTHR38445">
    <property type="entry name" value="HTH-TYPE TRANSCRIPTIONAL REPRESSOR YTRA"/>
    <property type="match status" value="1"/>
</dbReference>
<dbReference type="SUPFAM" id="SSF46785">
    <property type="entry name" value="Winged helix' DNA-binding domain"/>
    <property type="match status" value="1"/>
</dbReference>
<dbReference type="GO" id="GO:0003700">
    <property type="term" value="F:DNA-binding transcription factor activity"/>
    <property type="evidence" value="ECO:0007669"/>
    <property type="project" value="InterPro"/>
</dbReference>
<keyword evidence="2" id="KW-0238">DNA-binding</keyword>
<dbReference type="RefSeq" id="WP_213543142.1">
    <property type="nucleotide sequence ID" value="NZ_AP023420.1"/>
</dbReference>
<name>A0A810Q8Z8_9FIRM</name>
<reference evidence="5" key="1">
    <citation type="submission" date="2020-09" db="EMBL/GenBank/DDBJ databases">
        <title>New species isolated from human feces.</title>
        <authorList>
            <person name="Kitahara M."/>
            <person name="Shigeno Y."/>
            <person name="Shime M."/>
            <person name="Matsumoto Y."/>
            <person name="Nakamura S."/>
            <person name="Motooka D."/>
            <person name="Fukuoka S."/>
            <person name="Nishikawa H."/>
            <person name="Benno Y."/>
        </authorList>
    </citation>
    <scope>NUCLEOTIDE SEQUENCE</scope>
    <source>
        <strain evidence="5">MM59</strain>
    </source>
</reference>
<sequence>MELVIRNTTNQPIYDQIYSQIKAQIIAGKLSPGEALPSIRALAKDLRISVITTKRAYDELEADGFLFTVAGKGCFVAEKNLDLIREQKLKELEDHLDAAVELAAQCGISSAQLQEMLRILLREEGTHERD</sequence>
<keyword evidence="1" id="KW-0805">Transcription regulation</keyword>
<protein>
    <submittedName>
        <fullName evidence="5">GntR family transcriptional regulator</fullName>
    </submittedName>
</protein>
<feature type="domain" description="HTH gntR-type" evidence="4">
    <location>
        <begin position="11"/>
        <end position="79"/>
    </location>
</feature>
<gene>
    <name evidence="5" type="ORF">MM59RIKEN_17630</name>
</gene>
<accession>A0A810Q8Z8</accession>
<evidence type="ECO:0000313" key="5">
    <source>
        <dbReference type="EMBL" id="BCK84444.1"/>
    </source>
</evidence>
<organism evidence="5 6">
    <name type="scientific">Pusillibacter faecalis</name>
    <dbReference type="NCBI Taxonomy" id="2714358"/>
    <lineage>
        <taxon>Bacteria</taxon>
        <taxon>Bacillati</taxon>
        <taxon>Bacillota</taxon>
        <taxon>Clostridia</taxon>
        <taxon>Eubacteriales</taxon>
        <taxon>Oscillospiraceae</taxon>
        <taxon>Pusillibacter</taxon>
    </lineage>
</organism>
<dbReference type="PANTHER" id="PTHR38445:SF7">
    <property type="entry name" value="GNTR-FAMILY TRANSCRIPTIONAL REGULATOR"/>
    <property type="match status" value="1"/>
</dbReference>
<dbReference type="KEGG" id="pfaa:MM59RIKEN_17630"/>
<dbReference type="EMBL" id="AP023420">
    <property type="protein sequence ID" value="BCK84444.1"/>
    <property type="molecule type" value="Genomic_DNA"/>
</dbReference>
<dbReference type="SMART" id="SM00345">
    <property type="entry name" value="HTH_GNTR"/>
    <property type="match status" value="1"/>
</dbReference>
<dbReference type="PROSITE" id="PS50949">
    <property type="entry name" value="HTH_GNTR"/>
    <property type="match status" value="1"/>
</dbReference>
<dbReference type="Gene3D" id="1.10.10.10">
    <property type="entry name" value="Winged helix-like DNA-binding domain superfamily/Winged helix DNA-binding domain"/>
    <property type="match status" value="1"/>
</dbReference>
<evidence type="ECO:0000256" key="2">
    <source>
        <dbReference type="ARBA" id="ARBA00023125"/>
    </source>
</evidence>
<evidence type="ECO:0000256" key="1">
    <source>
        <dbReference type="ARBA" id="ARBA00023015"/>
    </source>
</evidence>
<dbReference type="InterPro" id="IPR036390">
    <property type="entry name" value="WH_DNA-bd_sf"/>
</dbReference>
<evidence type="ECO:0000256" key="3">
    <source>
        <dbReference type="ARBA" id="ARBA00023163"/>
    </source>
</evidence>
<dbReference type="CDD" id="cd07377">
    <property type="entry name" value="WHTH_GntR"/>
    <property type="match status" value="1"/>
</dbReference>
<dbReference type="Proteomes" id="UP000679848">
    <property type="component" value="Chromosome"/>
</dbReference>
<dbReference type="AlphaFoldDB" id="A0A810Q8Z8"/>
<dbReference type="InterPro" id="IPR036388">
    <property type="entry name" value="WH-like_DNA-bd_sf"/>
</dbReference>